<dbReference type="AlphaFoldDB" id="A0AAQ3WHC9"/>
<proteinExistence type="predicted"/>
<sequence length="83" mass="9504">MADLRWPDPCLIDVWLNPCRSGSVQVHEDAVPLLLRQDFHLMRAHCLHCSFGLPHSSLQMSPLVVEGQSLVEWTRRSCTFMVC</sequence>
<protein>
    <submittedName>
        <fullName evidence="1">Uncharacterized protein</fullName>
    </submittedName>
</protein>
<evidence type="ECO:0000313" key="1">
    <source>
        <dbReference type="EMBL" id="WVZ61453.1"/>
    </source>
</evidence>
<name>A0AAQ3WHC9_PASNO</name>
<reference evidence="1 2" key="1">
    <citation type="submission" date="2024-02" db="EMBL/GenBank/DDBJ databases">
        <title>High-quality chromosome-scale genome assembly of Pensacola bahiagrass (Paspalum notatum Flugge var. saurae).</title>
        <authorList>
            <person name="Vega J.M."/>
            <person name="Podio M."/>
            <person name="Orjuela J."/>
            <person name="Siena L.A."/>
            <person name="Pessino S.C."/>
            <person name="Combes M.C."/>
            <person name="Mariac C."/>
            <person name="Albertini E."/>
            <person name="Pupilli F."/>
            <person name="Ortiz J.P.A."/>
            <person name="Leblanc O."/>
        </authorList>
    </citation>
    <scope>NUCLEOTIDE SEQUENCE [LARGE SCALE GENOMIC DNA]</scope>
    <source>
        <strain evidence="1">R1</strain>
        <tissue evidence="1">Leaf</tissue>
    </source>
</reference>
<accession>A0AAQ3WHC9</accession>
<organism evidence="1 2">
    <name type="scientific">Paspalum notatum var. saurae</name>
    <dbReference type="NCBI Taxonomy" id="547442"/>
    <lineage>
        <taxon>Eukaryota</taxon>
        <taxon>Viridiplantae</taxon>
        <taxon>Streptophyta</taxon>
        <taxon>Embryophyta</taxon>
        <taxon>Tracheophyta</taxon>
        <taxon>Spermatophyta</taxon>
        <taxon>Magnoliopsida</taxon>
        <taxon>Liliopsida</taxon>
        <taxon>Poales</taxon>
        <taxon>Poaceae</taxon>
        <taxon>PACMAD clade</taxon>
        <taxon>Panicoideae</taxon>
        <taxon>Andropogonodae</taxon>
        <taxon>Paspaleae</taxon>
        <taxon>Paspalinae</taxon>
        <taxon>Paspalum</taxon>
    </lineage>
</organism>
<keyword evidence="2" id="KW-1185">Reference proteome</keyword>
<evidence type="ECO:0000313" key="2">
    <source>
        <dbReference type="Proteomes" id="UP001341281"/>
    </source>
</evidence>
<gene>
    <name evidence="1" type="ORF">U9M48_011321</name>
</gene>
<dbReference type="EMBL" id="CP144747">
    <property type="protein sequence ID" value="WVZ61453.1"/>
    <property type="molecule type" value="Genomic_DNA"/>
</dbReference>
<dbReference type="Proteomes" id="UP001341281">
    <property type="component" value="Chromosome 03"/>
</dbReference>